<dbReference type="EMBL" id="SMKU01000009">
    <property type="protein sequence ID" value="TDD95833.1"/>
    <property type="molecule type" value="Genomic_DNA"/>
</dbReference>
<organism evidence="1 2">
    <name type="scientific">Actinomadura rubrisoli</name>
    <dbReference type="NCBI Taxonomy" id="2530368"/>
    <lineage>
        <taxon>Bacteria</taxon>
        <taxon>Bacillati</taxon>
        <taxon>Actinomycetota</taxon>
        <taxon>Actinomycetes</taxon>
        <taxon>Streptosporangiales</taxon>
        <taxon>Thermomonosporaceae</taxon>
        <taxon>Actinomadura</taxon>
    </lineage>
</organism>
<evidence type="ECO:0000313" key="2">
    <source>
        <dbReference type="Proteomes" id="UP000294513"/>
    </source>
</evidence>
<dbReference type="Proteomes" id="UP000294513">
    <property type="component" value="Unassembled WGS sequence"/>
</dbReference>
<reference evidence="1 2" key="1">
    <citation type="submission" date="2019-03" db="EMBL/GenBank/DDBJ databases">
        <title>Draft genome sequences of novel Actinobacteria.</title>
        <authorList>
            <person name="Sahin N."/>
            <person name="Ay H."/>
            <person name="Saygin H."/>
        </authorList>
    </citation>
    <scope>NUCLEOTIDE SEQUENCE [LARGE SCALE GENOMIC DNA]</scope>
    <source>
        <strain evidence="1 2">H3C3</strain>
    </source>
</reference>
<dbReference type="OrthoDB" id="4536199at2"/>
<sequence length="111" mass="12327">MVWPDGEKYELLDWTGRDCPRSLDARRRVIEGCGVMDPMDIERLDGDAARDQLGEIEAVYAESFPRSDLGDYRARMRVLLASPGFEAVTAQDEGGLVGFVYGAPLTARASW</sequence>
<dbReference type="RefSeq" id="WP_131889391.1">
    <property type="nucleotide sequence ID" value="NZ_SMKU01000009.1"/>
</dbReference>
<comment type="caution">
    <text evidence="1">The sequence shown here is derived from an EMBL/GenBank/DDBJ whole genome shotgun (WGS) entry which is preliminary data.</text>
</comment>
<protein>
    <submittedName>
        <fullName evidence="1">Uncharacterized protein</fullName>
    </submittedName>
</protein>
<name>A0A4R5CC80_9ACTN</name>
<evidence type="ECO:0000313" key="1">
    <source>
        <dbReference type="EMBL" id="TDD95833.1"/>
    </source>
</evidence>
<dbReference type="AlphaFoldDB" id="A0A4R5CC80"/>
<gene>
    <name evidence="1" type="ORF">E1298_04110</name>
</gene>
<keyword evidence="2" id="KW-1185">Reference proteome</keyword>
<proteinExistence type="predicted"/>
<accession>A0A4R5CC80</accession>